<feature type="region of interest" description="Disordered" evidence="1">
    <location>
        <begin position="202"/>
        <end position="238"/>
    </location>
</feature>
<name>A0A7J6WD05_THATH</name>
<dbReference type="Pfam" id="PF14111">
    <property type="entry name" value="DUF4283"/>
    <property type="match status" value="1"/>
</dbReference>
<comment type="caution">
    <text evidence="3">The sequence shown here is derived from an EMBL/GenBank/DDBJ whole genome shotgun (WGS) entry which is preliminary data.</text>
</comment>
<evidence type="ECO:0000256" key="1">
    <source>
        <dbReference type="SAM" id="MobiDB-lite"/>
    </source>
</evidence>
<dbReference type="EMBL" id="JABWDY010018274">
    <property type="protein sequence ID" value="KAF5194777.1"/>
    <property type="molecule type" value="Genomic_DNA"/>
</dbReference>
<evidence type="ECO:0000259" key="2">
    <source>
        <dbReference type="Pfam" id="PF14111"/>
    </source>
</evidence>
<protein>
    <recommendedName>
        <fullName evidence="2">DUF4283 domain-containing protein</fullName>
    </recommendedName>
</protein>
<reference evidence="3 4" key="1">
    <citation type="submission" date="2020-06" db="EMBL/GenBank/DDBJ databases">
        <title>Transcriptomic and genomic resources for Thalictrum thalictroides and T. hernandezii: Facilitating candidate gene discovery in an emerging model plant lineage.</title>
        <authorList>
            <person name="Arias T."/>
            <person name="Riano-Pachon D.M."/>
            <person name="Di Stilio V.S."/>
        </authorList>
    </citation>
    <scope>NUCLEOTIDE SEQUENCE [LARGE SCALE GENOMIC DNA]</scope>
    <source>
        <strain evidence="4">cv. WT478/WT964</strain>
        <tissue evidence="3">Leaves</tissue>
    </source>
</reference>
<evidence type="ECO:0000313" key="3">
    <source>
        <dbReference type="EMBL" id="KAF5194777.1"/>
    </source>
</evidence>
<dbReference type="AlphaFoldDB" id="A0A7J6WD05"/>
<accession>A0A7J6WD05</accession>
<keyword evidence="4" id="KW-1185">Reference proteome</keyword>
<dbReference type="PANTHER" id="PTHR31286:SF180">
    <property type="entry name" value="OS10G0362600 PROTEIN"/>
    <property type="match status" value="1"/>
</dbReference>
<dbReference type="OrthoDB" id="1939300at2759"/>
<gene>
    <name evidence="3" type="ORF">FRX31_015632</name>
</gene>
<dbReference type="InterPro" id="IPR040256">
    <property type="entry name" value="At4g02000-like"/>
</dbReference>
<proteinExistence type="predicted"/>
<feature type="compositionally biased region" description="Polar residues" evidence="1">
    <location>
        <begin position="228"/>
        <end position="238"/>
    </location>
</feature>
<feature type="domain" description="DUF4283" evidence="2">
    <location>
        <begin position="4"/>
        <end position="73"/>
    </location>
</feature>
<dbReference type="Proteomes" id="UP000554482">
    <property type="component" value="Unassembled WGS sequence"/>
</dbReference>
<dbReference type="InterPro" id="IPR025558">
    <property type="entry name" value="DUF4283"/>
</dbReference>
<organism evidence="3 4">
    <name type="scientific">Thalictrum thalictroides</name>
    <name type="common">Rue-anemone</name>
    <name type="synonym">Anemone thalictroides</name>
    <dbReference type="NCBI Taxonomy" id="46969"/>
    <lineage>
        <taxon>Eukaryota</taxon>
        <taxon>Viridiplantae</taxon>
        <taxon>Streptophyta</taxon>
        <taxon>Embryophyta</taxon>
        <taxon>Tracheophyta</taxon>
        <taxon>Spermatophyta</taxon>
        <taxon>Magnoliopsida</taxon>
        <taxon>Ranunculales</taxon>
        <taxon>Ranunculaceae</taxon>
        <taxon>Thalictroideae</taxon>
        <taxon>Thalictrum</taxon>
    </lineage>
</organism>
<evidence type="ECO:0000313" key="4">
    <source>
        <dbReference type="Proteomes" id="UP000554482"/>
    </source>
</evidence>
<dbReference type="PANTHER" id="PTHR31286">
    <property type="entry name" value="GLYCINE-RICH CELL WALL STRUCTURAL PROTEIN 1.8-LIKE"/>
    <property type="match status" value="1"/>
</dbReference>
<sequence length="238" mass="27319">MWWGFFIERRISFPVVREALKRQWKLKADYEMVADKDYFFFKFNLKEDKTTVLDAGPVFIAGRIFILQPWSDMTEKEMSQINTIPIWAHLYDVPKKLWSGPGLSCLSSMIGKPLRCDEATAKKTRLNYARICVEVKVGVSLLDVLKTRFEGEEYTVHVDYPWKPLSCSDCNIFGHSTGSCKVEKQWKPAPRRQNFVKKVYKQVSSKDKGQTSGTKENEMIPNAKSDMVPTTTVVAEGA</sequence>